<keyword evidence="2" id="KW-0238">DNA-binding</keyword>
<dbReference type="Proteomes" id="UP001606300">
    <property type="component" value="Unassembled WGS sequence"/>
</dbReference>
<evidence type="ECO:0000256" key="1">
    <source>
        <dbReference type="ARBA" id="ARBA00023015"/>
    </source>
</evidence>
<dbReference type="InterPro" id="IPR000524">
    <property type="entry name" value="Tscrpt_reg_HTH_GntR"/>
</dbReference>
<dbReference type="SMART" id="SM00345">
    <property type="entry name" value="HTH_GNTR"/>
    <property type="match status" value="1"/>
</dbReference>
<dbReference type="Pfam" id="PF00392">
    <property type="entry name" value="GntR"/>
    <property type="match status" value="1"/>
</dbReference>
<dbReference type="EMBL" id="JBIGHY010000010">
    <property type="protein sequence ID" value="MFG6416635.1"/>
    <property type="molecule type" value="Genomic_DNA"/>
</dbReference>
<sequence>MSTNPPFASHGRPTSLSQRVVDGLSERIASGALKPGDRVPTEPVLMQEFGVSRSVVREAISRLQAGGLLRTQQGVGSFVLAPKVDVPPLQPLQGAELKLQQKLAMLELRLSLEPETAALAAQRRTPEQLAAMERALDDFDTQHTTGEGTAEADYRFHELLAQATGNEYFSHVLRALSSATIPRQSTARRTTRRVARFGESSPELRPGKEITAQEHWAVLDAIRRGDAAAARAAMFMHLNNSRERMRNASR</sequence>
<feature type="domain" description="HTH gntR-type" evidence="5">
    <location>
        <begin position="14"/>
        <end position="82"/>
    </location>
</feature>
<keyword evidence="3" id="KW-0804">Transcription</keyword>
<dbReference type="PANTHER" id="PTHR43537:SF44">
    <property type="entry name" value="GNTR FAMILY REGULATORY PROTEIN"/>
    <property type="match status" value="1"/>
</dbReference>
<evidence type="ECO:0000313" key="6">
    <source>
        <dbReference type="EMBL" id="MFG6416635.1"/>
    </source>
</evidence>
<dbReference type="SUPFAM" id="SSF48008">
    <property type="entry name" value="GntR ligand-binding domain-like"/>
    <property type="match status" value="1"/>
</dbReference>
<keyword evidence="1" id="KW-0805">Transcription regulation</keyword>
<evidence type="ECO:0000256" key="2">
    <source>
        <dbReference type="ARBA" id="ARBA00023125"/>
    </source>
</evidence>
<dbReference type="InterPro" id="IPR036390">
    <property type="entry name" value="WH_DNA-bd_sf"/>
</dbReference>
<feature type="region of interest" description="Disordered" evidence="4">
    <location>
        <begin position="183"/>
        <end position="205"/>
    </location>
</feature>
<gene>
    <name evidence="6" type="ORF">ACG02S_22310</name>
</gene>
<dbReference type="Gene3D" id="1.10.10.10">
    <property type="entry name" value="Winged helix-like DNA-binding domain superfamily/Winged helix DNA-binding domain"/>
    <property type="match status" value="1"/>
</dbReference>
<dbReference type="InterPro" id="IPR008920">
    <property type="entry name" value="TF_FadR/GntR_C"/>
</dbReference>
<evidence type="ECO:0000256" key="4">
    <source>
        <dbReference type="SAM" id="MobiDB-lite"/>
    </source>
</evidence>
<organism evidence="6 7">
    <name type="scientific">Pelomonas dachongensis</name>
    <dbReference type="NCBI Taxonomy" id="3299029"/>
    <lineage>
        <taxon>Bacteria</taxon>
        <taxon>Pseudomonadati</taxon>
        <taxon>Pseudomonadota</taxon>
        <taxon>Betaproteobacteria</taxon>
        <taxon>Burkholderiales</taxon>
        <taxon>Sphaerotilaceae</taxon>
        <taxon>Roseateles</taxon>
    </lineage>
</organism>
<accession>A0ABW7ET83</accession>
<dbReference type="SMART" id="SM00895">
    <property type="entry name" value="FCD"/>
    <property type="match status" value="1"/>
</dbReference>
<dbReference type="Gene3D" id="1.20.120.530">
    <property type="entry name" value="GntR ligand-binding domain-like"/>
    <property type="match status" value="1"/>
</dbReference>
<protein>
    <submittedName>
        <fullName evidence="6">FadR/GntR family transcriptional regulator</fullName>
    </submittedName>
</protein>
<dbReference type="PANTHER" id="PTHR43537">
    <property type="entry name" value="TRANSCRIPTIONAL REGULATOR, GNTR FAMILY"/>
    <property type="match status" value="1"/>
</dbReference>
<dbReference type="PROSITE" id="PS50949">
    <property type="entry name" value="HTH_GNTR"/>
    <property type="match status" value="1"/>
</dbReference>
<keyword evidence="7" id="KW-1185">Reference proteome</keyword>
<dbReference type="Pfam" id="PF07729">
    <property type="entry name" value="FCD"/>
    <property type="match status" value="1"/>
</dbReference>
<dbReference type="RefSeq" id="WP_394472700.1">
    <property type="nucleotide sequence ID" value="NZ_JBIGHY010000010.1"/>
</dbReference>
<name>A0ABW7ET83_9BURK</name>
<evidence type="ECO:0000259" key="5">
    <source>
        <dbReference type="PROSITE" id="PS50949"/>
    </source>
</evidence>
<dbReference type="SUPFAM" id="SSF46785">
    <property type="entry name" value="Winged helix' DNA-binding domain"/>
    <property type="match status" value="1"/>
</dbReference>
<evidence type="ECO:0000313" key="7">
    <source>
        <dbReference type="Proteomes" id="UP001606300"/>
    </source>
</evidence>
<dbReference type="InterPro" id="IPR036388">
    <property type="entry name" value="WH-like_DNA-bd_sf"/>
</dbReference>
<proteinExistence type="predicted"/>
<dbReference type="InterPro" id="IPR011711">
    <property type="entry name" value="GntR_C"/>
</dbReference>
<comment type="caution">
    <text evidence="6">The sequence shown here is derived from an EMBL/GenBank/DDBJ whole genome shotgun (WGS) entry which is preliminary data.</text>
</comment>
<evidence type="ECO:0000256" key="3">
    <source>
        <dbReference type="ARBA" id="ARBA00023163"/>
    </source>
</evidence>
<dbReference type="CDD" id="cd07377">
    <property type="entry name" value="WHTH_GntR"/>
    <property type="match status" value="1"/>
</dbReference>
<dbReference type="PRINTS" id="PR00035">
    <property type="entry name" value="HTHGNTR"/>
</dbReference>
<reference evidence="6 7" key="1">
    <citation type="submission" date="2024-09" db="EMBL/GenBank/DDBJ databases">
        <title>Novel species of the genus Pelomonas and Roseateles isolated from streams.</title>
        <authorList>
            <person name="Lu H."/>
        </authorList>
    </citation>
    <scope>NUCLEOTIDE SEQUENCE [LARGE SCALE GENOMIC DNA]</scope>
    <source>
        <strain evidence="6 7">DC23W</strain>
    </source>
</reference>